<proteinExistence type="predicted"/>
<accession>A0A4U5M5E4</accession>
<protein>
    <submittedName>
        <fullName evidence="2">Uncharacterized protein</fullName>
    </submittedName>
</protein>
<dbReference type="Proteomes" id="UP000298663">
    <property type="component" value="Unassembled WGS sequence"/>
</dbReference>
<keyword evidence="3" id="KW-1185">Reference proteome</keyword>
<organism evidence="2 3">
    <name type="scientific">Steinernema carpocapsae</name>
    <name type="common">Entomopathogenic nematode</name>
    <dbReference type="NCBI Taxonomy" id="34508"/>
    <lineage>
        <taxon>Eukaryota</taxon>
        <taxon>Metazoa</taxon>
        <taxon>Ecdysozoa</taxon>
        <taxon>Nematoda</taxon>
        <taxon>Chromadorea</taxon>
        <taxon>Rhabditida</taxon>
        <taxon>Tylenchina</taxon>
        <taxon>Panagrolaimomorpha</taxon>
        <taxon>Strongyloidoidea</taxon>
        <taxon>Steinernematidae</taxon>
        <taxon>Steinernema</taxon>
    </lineage>
</organism>
<evidence type="ECO:0000313" key="3">
    <source>
        <dbReference type="Proteomes" id="UP000298663"/>
    </source>
</evidence>
<sequence length="84" mass="9632">MPFRSTRDSLCPSVLTESRPFPPLTTRRRHESTRTRTNRLSLLCDSGDDAEPMGRFGGAVRRVQQQHAAYVQQRRSQQQFLSGL</sequence>
<comment type="caution">
    <text evidence="2">The sequence shown here is derived from an EMBL/GenBank/DDBJ whole genome shotgun (WGS) entry which is preliminary data.</text>
</comment>
<dbReference type="EMBL" id="AZBU02000009">
    <property type="protein sequence ID" value="TKR64054.1"/>
    <property type="molecule type" value="Genomic_DNA"/>
</dbReference>
<gene>
    <name evidence="2" type="ORF">L596_024650</name>
</gene>
<dbReference type="AlphaFoldDB" id="A0A4U5M5E4"/>
<reference evidence="2 3" key="1">
    <citation type="journal article" date="2015" name="Genome Biol.">
        <title>Comparative genomics of Steinernema reveals deeply conserved gene regulatory networks.</title>
        <authorList>
            <person name="Dillman A.R."/>
            <person name="Macchietto M."/>
            <person name="Porter C.F."/>
            <person name="Rogers A."/>
            <person name="Williams B."/>
            <person name="Antoshechkin I."/>
            <person name="Lee M.M."/>
            <person name="Goodwin Z."/>
            <person name="Lu X."/>
            <person name="Lewis E.E."/>
            <person name="Goodrich-Blair H."/>
            <person name="Stock S.P."/>
            <person name="Adams B.J."/>
            <person name="Sternberg P.W."/>
            <person name="Mortazavi A."/>
        </authorList>
    </citation>
    <scope>NUCLEOTIDE SEQUENCE [LARGE SCALE GENOMIC DNA]</scope>
    <source>
        <strain evidence="2 3">ALL</strain>
    </source>
</reference>
<evidence type="ECO:0000313" key="2">
    <source>
        <dbReference type="EMBL" id="TKR64054.1"/>
    </source>
</evidence>
<feature type="region of interest" description="Disordered" evidence="1">
    <location>
        <begin position="1"/>
        <end position="48"/>
    </location>
</feature>
<evidence type="ECO:0000256" key="1">
    <source>
        <dbReference type="SAM" id="MobiDB-lite"/>
    </source>
</evidence>
<name>A0A4U5M5E4_STECR</name>
<reference evidence="2 3" key="2">
    <citation type="journal article" date="2019" name="G3 (Bethesda)">
        <title>Hybrid Assembly of the Genome of the Entomopathogenic Nematode Steinernema carpocapsae Identifies the X-Chromosome.</title>
        <authorList>
            <person name="Serra L."/>
            <person name="Macchietto M."/>
            <person name="Macias-Munoz A."/>
            <person name="McGill C.J."/>
            <person name="Rodriguez I.M."/>
            <person name="Rodriguez B."/>
            <person name="Murad R."/>
            <person name="Mortazavi A."/>
        </authorList>
    </citation>
    <scope>NUCLEOTIDE SEQUENCE [LARGE SCALE GENOMIC DNA]</scope>
    <source>
        <strain evidence="2 3">ALL</strain>
    </source>
</reference>